<evidence type="ECO:0000313" key="2">
    <source>
        <dbReference type="EMBL" id="PWY53878.1"/>
    </source>
</evidence>
<keyword evidence="1" id="KW-1133">Transmembrane helix</keyword>
<dbReference type="EMBL" id="QHJG01000056">
    <property type="protein sequence ID" value="PWY53910.1"/>
    <property type="molecule type" value="Genomic_DNA"/>
</dbReference>
<feature type="transmembrane region" description="Helical" evidence="1">
    <location>
        <begin position="77"/>
        <end position="101"/>
    </location>
</feature>
<dbReference type="RefSeq" id="WP_110144194.1">
    <property type="nucleotide sequence ID" value="NZ_QHJG01000056.1"/>
</dbReference>
<protein>
    <submittedName>
        <fullName evidence="3">Uncharacterized protein</fullName>
    </submittedName>
</protein>
<keyword evidence="1" id="KW-0812">Transmembrane</keyword>
<keyword evidence="6" id="KW-1185">Reference proteome</keyword>
<reference evidence="3 5" key="1">
    <citation type="submission" date="2018-05" db="EMBL/GenBank/DDBJ databases">
        <title>Legionella qingyii sp.nov., whole genome shotgun sequence.</title>
        <authorList>
            <person name="Wu H."/>
            <person name="Zhu Q."/>
            <person name="Hu C."/>
        </authorList>
    </citation>
    <scope>NUCLEOTIDE SEQUENCE [LARGE SCALE GENOMIC DNA]</scope>
    <source>
        <strain evidence="3 5">HEB18</strain>
    </source>
</reference>
<feature type="transmembrane region" description="Helical" evidence="1">
    <location>
        <begin position="121"/>
        <end position="140"/>
    </location>
</feature>
<dbReference type="Proteomes" id="UP000287374">
    <property type="component" value="Unassembled WGS sequence"/>
</dbReference>
<evidence type="ECO:0000313" key="3">
    <source>
        <dbReference type="EMBL" id="PWY53910.1"/>
    </source>
</evidence>
<dbReference type="Proteomes" id="UP000247152">
    <property type="component" value="Unassembled WGS sequence"/>
</dbReference>
<accession>A0A317U0M3</accession>
<comment type="caution">
    <text evidence="3">The sequence shown here is derived from an EMBL/GenBank/DDBJ whole genome shotgun (WGS) entry which is preliminary data.</text>
</comment>
<feature type="transmembrane region" description="Helical" evidence="1">
    <location>
        <begin position="37"/>
        <end position="57"/>
    </location>
</feature>
<proteinExistence type="predicted"/>
<reference evidence="4 6" key="2">
    <citation type="submission" date="2018-12" db="EMBL/GenBank/DDBJ databases">
        <title>Legionella sp,whole genome shotgun sequence.</title>
        <authorList>
            <person name="Wu H."/>
        </authorList>
    </citation>
    <scope>NUCLEOTIDE SEQUENCE [LARGE SCALE GENOMIC DNA]</scope>
    <source>
        <strain evidence="4">Km489</strain>
        <strain evidence="6">km489</strain>
    </source>
</reference>
<evidence type="ECO:0000256" key="1">
    <source>
        <dbReference type="SAM" id="Phobius"/>
    </source>
</evidence>
<dbReference type="EMBL" id="QHJG01000058">
    <property type="protein sequence ID" value="PWY53878.1"/>
    <property type="molecule type" value="Genomic_DNA"/>
</dbReference>
<dbReference type="AlphaFoldDB" id="A0A317U0M3"/>
<dbReference type="OrthoDB" id="5651386at2"/>
<organism evidence="3 5">
    <name type="scientific">Legionella qingyii</name>
    <dbReference type="NCBI Taxonomy" id="2184757"/>
    <lineage>
        <taxon>Bacteria</taxon>
        <taxon>Pseudomonadati</taxon>
        <taxon>Pseudomonadota</taxon>
        <taxon>Gammaproteobacteria</taxon>
        <taxon>Legionellales</taxon>
        <taxon>Legionellaceae</taxon>
        <taxon>Legionella</taxon>
    </lineage>
</organism>
<evidence type="ECO:0000313" key="4">
    <source>
        <dbReference type="EMBL" id="RUR24154.1"/>
    </source>
</evidence>
<keyword evidence="1" id="KW-0472">Membrane</keyword>
<evidence type="ECO:0000313" key="6">
    <source>
        <dbReference type="Proteomes" id="UP000287374"/>
    </source>
</evidence>
<dbReference type="EMBL" id="RZGX01000006">
    <property type="protein sequence ID" value="RUR24154.1"/>
    <property type="molecule type" value="Genomic_DNA"/>
</dbReference>
<sequence>MDNTQLKLAVADDIRTIKHLDPDIIPARVYYGDFFKIMLAIFWSIFVVISSTLAYSFTFNTQFKTPATYSEIISSSVIVAFFLSLGALIVLWNSVNFFVLFRLHLETKLKTGVLLVKKFKLIAKVFLGFFVFFCTVFGSYGEDTQILLMLGFAFFGSLAATYFLVSMELSRIGISTIFTVINEFFHKEKRIDLPLR</sequence>
<name>A0A317U0M3_9GAMM</name>
<feature type="transmembrane region" description="Helical" evidence="1">
    <location>
        <begin position="146"/>
        <end position="165"/>
    </location>
</feature>
<evidence type="ECO:0000313" key="5">
    <source>
        <dbReference type="Proteomes" id="UP000247152"/>
    </source>
</evidence>
<gene>
    <name evidence="3" type="ORF">DGG96_19770</name>
    <name evidence="2" type="ORF">DGG96_19875</name>
    <name evidence="4" type="ORF">ELY20_06225</name>
</gene>